<dbReference type="Gramene" id="A04p00990.2_BraZ1">
    <property type="protein sequence ID" value="A04p00990.2_BraZ1.CDS"/>
    <property type="gene ID" value="A04g00990.2_BraZ1"/>
</dbReference>
<evidence type="ECO:0000313" key="2">
    <source>
        <dbReference type="Proteomes" id="UP000694005"/>
    </source>
</evidence>
<gene>
    <name evidence="1" type="ORF">BRAPAZ1V2_A04P00990.2</name>
</gene>
<evidence type="ECO:0000313" key="1">
    <source>
        <dbReference type="EMBL" id="CAG7905198.1"/>
    </source>
</evidence>
<dbReference type="AlphaFoldDB" id="A0A8D9MB04"/>
<organism evidence="1 2">
    <name type="scientific">Brassica campestris</name>
    <name type="common">Field mustard</name>
    <dbReference type="NCBI Taxonomy" id="3711"/>
    <lineage>
        <taxon>Eukaryota</taxon>
        <taxon>Viridiplantae</taxon>
        <taxon>Streptophyta</taxon>
        <taxon>Embryophyta</taxon>
        <taxon>Tracheophyta</taxon>
        <taxon>Spermatophyta</taxon>
        <taxon>Magnoliopsida</taxon>
        <taxon>eudicotyledons</taxon>
        <taxon>Gunneridae</taxon>
        <taxon>Pentapetalae</taxon>
        <taxon>rosids</taxon>
        <taxon>malvids</taxon>
        <taxon>Brassicales</taxon>
        <taxon>Brassicaceae</taxon>
        <taxon>Brassiceae</taxon>
        <taxon>Brassica</taxon>
    </lineage>
</organism>
<name>A0A8D9MB04_BRACM</name>
<sequence>MFVENDLSEFDEARDIIESFEHLNVNCILCVCVCLSGS</sequence>
<accession>A0A8D9MB04</accession>
<protein>
    <submittedName>
        <fullName evidence="1">Uncharacterized protein</fullName>
    </submittedName>
</protein>
<proteinExistence type="predicted"/>
<reference evidence="1 2" key="1">
    <citation type="submission" date="2021-07" db="EMBL/GenBank/DDBJ databases">
        <authorList>
            <consortium name="Genoscope - CEA"/>
            <person name="William W."/>
        </authorList>
    </citation>
    <scope>NUCLEOTIDE SEQUENCE [LARGE SCALE GENOMIC DNA]</scope>
</reference>
<dbReference type="EMBL" id="LS974620">
    <property type="protein sequence ID" value="CAG7905198.1"/>
    <property type="molecule type" value="Genomic_DNA"/>
</dbReference>
<dbReference type="Proteomes" id="UP000694005">
    <property type="component" value="Chromosome A04"/>
</dbReference>